<dbReference type="Pfam" id="PF05139">
    <property type="entry name" value="Erythro_esteras"/>
    <property type="match status" value="1"/>
</dbReference>
<dbReference type="EMBL" id="JACVFC010000001">
    <property type="protein sequence ID" value="MBC9929889.1"/>
    <property type="molecule type" value="Genomic_DNA"/>
</dbReference>
<feature type="signal peptide" evidence="1">
    <location>
        <begin position="1"/>
        <end position="18"/>
    </location>
</feature>
<reference evidence="2 3" key="1">
    <citation type="submission" date="2020-09" db="EMBL/GenBank/DDBJ databases">
        <title>Genome sequences of type strains of Chitinophaga qingshengii and Chitinophaga varians.</title>
        <authorList>
            <person name="Kittiwongwattana C."/>
        </authorList>
    </citation>
    <scope>NUCLEOTIDE SEQUENCE [LARGE SCALE GENOMIC DNA]</scope>
    <source>
        <strain evidence="2 3">JCM 30026</strain>
    </source>
</reference>
<organism evidence="2 3">
    <name type="scientific">Chitinophaga qingshengii</name>
    <dbReference type="NCBI Taxonomy" id="1569794"/>
    <lineage>
        <taxon>Bacteria</taxon>
        <taxon>Pseudomonadati</taxon>
        <taxon>Bacteroidota</taxon>
        <taxon>Chitinophagia</taxon>
        <taxon>Chitinophagales</taxon>
        <taxon>Chitinophagaceae</taxon>
        <taxon>Chitinophaga</taxon>
    </lineage>
</organism>
<dbReference type="RefSeq" id="WP_188086981.1">
    <property type="nucleotide sequence ID" value="NZ_JACVFC010000001.1"/>
</dbReference>
<keyword evidence="3" id="KW-1185">Reference proteome</keyword>
<evidence type="ECO:0000313" key="3">
    <source>
        <dbReference type="Proteomes" id="UP000659124"/>
    </source>
</evidence>
<dbReference type="SUPFAM" id="SSF159501">
    <property type="entry name" value="EreA/ChaN-like"/>
    <property type="match status" value="1"/>
</dbReference>
<dbReference type="InterPro" id="IPR007815">
    <property type="entry name" value="Emycin_Estase"/>
</dbReference>
<dbReference type="Gene3D" id="2.60.120.260">
    <property type="entry name" value="Galactose-binding domain-like"/>
    <property type="match status" value="1"/>
</dbReference>
<comment type="caution">
    <text evidence="2">The sequence shown here is derived from an EMBL/GenBank/DDBJ whole genome shotgun (WGS) entry which is preliminary data.</text>
</comment>
<dbReference type="PANTHER" id="PTHR31299">
    <property type="entry name" value="ESTERASE, PUTATIVE (AFU_ORTHOLOGUE AFUA_1G05850)-RELATED"/>
    <property type="match status" value="1"/>
</dbReference>
<dbReference type="CDD" id="cd14728">
    <property type="entry name" value="Ere-like"/>
    <property type="match status" value="1"/>
</dbReference>
<dbReference type="Gene3D" id="1.20.1440.30">
    <property type="entry name" value="Biosynthetic Protein domain"/>
    <property type="match status" value="1"/>
</dbReference>
<keyword evidence="1" id="KW-0732">Signal</keyword>
<evidence type="ECO:0000256" key="1">
    <source>
        <dbReference type="SAM" id="SignalP"/>
    </source>
</evidence>
<name>A0ABR7TLF5_9BACT</name>
<dbReference type="Proteomes" id="UP000659124">
    <property type="component" value="Unassembled WGS sequence"/>
</dbReference>
<protein>
    <submittedName>
        <fullName evidence="2">Erythromycin esterase family protein</fullName>
    </submittedName>
</protein>
<dbReference type="InterPro" id="IPR052036">
    <property type="entry name" value="Hydrolase/PRTase-associated"/>
</dbReference>
<evidence type="ECO:0000313" key="2">
    <source>
        <dbReference type="EMBL" id="MBC9929889.1"/>
    </source>
</evidence>
<accession>A0ABR7TLF5</accession>
<dbReference type="Gene3D" id="3.30.1870.10">
    <property type="entry name" value="EreA-like, domain 2"/>
    <property type="match status" value="1"/>
</dbReference>
<gene>
    <name evidence="2" type="ORF">ICL07_05835</name>
</gene>
<proteinExistence type="predicted"/>
<dbReference type="PANTHER" id="PTHR31299:SF0">
    <property type="entry name" value="ESTERASE, PUTATIVE (AFU_ORTHOLOGUE AFUA_1G05850)-RELATED"/>
    <property type="match status" value="1"/>
</dbReference>
<sequence>MKKILLLLLHVLPSLLWAQQRYNLDMEKMDAHTGLPVAWTDIDVRKERGDVASIDSTTVYSGRYSLLLKRDSSDAKTAIALSYGVPTEYKGKKVKLRGYVRTENITDGWAGLWLRLDGTSEFDNMYRRGIKGTTPWTLYEIELKLDKAAAQITLGGLLTGNGKMWMDSLALWIDGKDVQLIPLEEVTAKTDELKWLKDHAMPLKTVDAGHGSEDLQGLKPLIGDAGIVALGECTHGTSEVFRMKHRLLEFLVTEMGFRVFAIEANLPEAKHMNEYVLYGKGTAEAALEAMYFWTWNTREVLEMVKWMRAYNIAHPDKMVQFTGFDMQFHRGACDNLRQFADRYDTTLKPLVDTVVFYCEKFKGRYSYTAPLNREERASVQVPLDLIAQAFEKKRAHYQQLMGDSTLAWYTRNVTVLQQYLIAVSTHRGNIEHRDKSMAENVKWLTEQNPGQKLVLWAHSGHVKRSGRSMGGHLDKTFKKDMVVIAFGAAKGQYVAVKRGEGVRGDNLLVPPVPHAFESYAQASGIGDFILDVRREQLRDDRASWLLDKVRLRCIGSLALDGNAQFEYGVLPDQYDAVIYLENTTPSKLLPGKQ</sequence>
<dbReference type="Gene3D" id="3.40.1660.10">
    <property type="entry name" value="EreA-like (biosynthetic domain)"/>
    <property type="match status" value="1"/>
</dbReference>
<feature type="chain" id="PRO_5045282114" evidence="1">
    <location>
        <begin position="19"/>
        <end position="593"/>
    </location>
</feature>